<dbReference type="AlphaFoldDB" id="A0A6J4VF78"/>
<feature type="non-terminal residue" evidence="2">
    <location>
        <position position="1"/>
    </location>
</feature>
<feature type="non-terminal residue" evidence="2">
    <location>
        <position position="83"/>
    </location>
</feature>
<accession>A0A6J4VF78</accession>
<gene>
    <name evidence="2" type="ORF">AVDCRST_MAG86-2280</name>
</gene>
<proteinExistence type="predicted"/>
<organism evidence="2">
    <name type="scientific">uncultured Truepera sp</name>
    <dbReference type="NCBI Taxonomy" id="543023"/>
    <lineage>
        <taxon>Bacteria</taxon>
        <taxon>Thermotogati</taxon>
        <taxon>Deinococcota</taxon>
        <taxon>Deinococci</taxon>
        <taxon>Trueperales</taxon>
        <taxon>Trueperaceae</taxon>
        <taxon>Truepera</taxon>
        <taxon>environmental samples</taxon>
    </lineage>
</organism>
<feature type="region of interest" description="Disordered" evidence="1">
    <location>
        <begin position="35"/>
        <end position="83"/>
    </location>
</feature>
<evidence type="ECO:0000313" key="2">
    <source>
        <dbReference type="EMBL" id="CAA9576878.1"/>
    </source>
</evidence>
<dbReference type="EMBL" id="CADCWP010000196">
    <property type="protein sequence ID" value="CAA9576878.1"/>
    <property type="molecule type" value="Genomic_DNA"/>
</dbReference>
<name>A0A6J4VF78_9DEIN</name>
<sequence length="83" mass="9211">GAPQPGLGNCRFFRPDGPLGQQRCRERVSLCGTETGDSRTLHRRLRSHRTCPTSPQRPRPDTPRRTRSAGCLRRVYPAGGDAV</sequence>
<reference evidence="2" key="1">
    <citation type="submission" date="2020-02" db="EMBL/GenBank/DDBJ databases">
        <authorList>
            <person name="Meier V. D."/>
        </authorList>
    </citation>
    <scope>NUCLEOTIDE SEQUENCE</scope>
    <source>
        <strain evidence="2">AVDCRST_MAG86</strain>
    </source>
</reference>
<evidence type="ECO:0000256" key="1">
    <source>
        <dbReference type="SAM" id="MobiDB-lite"/>
    </source>
</evidence>
<protein>
    <submittedName>
        <fullName evidence="2">Uncharacterized protein</fullName>
    </submittedName>
</protein>